<dbReference type="EC" id="2.3.1.41" evidence="5"/>
<dbReference type="InterPro" id="IPR013747">
    <property type="entry name" value="ACP_syn_III_C"/>
</dbReference>
<dbReference type="STRING" id="947033.Lste_0665"/>
<dbReference type="OrthoDB" id="9815506at2"/>
<dbReference type="PANTHER" id="PTHR34069:SF2">
    <property type="entry name" value="BETA-KETOACYL-[ACYL-CARRIER-PROTEIN] SYNTHASE III"/>
    <property type="match status" value="1"/>
</dbReference>
<dbReference type="Proteomes" id="UP000054926">
    <property type="component" value="Unassembled WGS sequence"/>
</dbReference>
<dbReference type="GO" id="GO:0006633">
    <property type="term" value="P:fatty acid biosynthetic process"/>
    <property type="evidence" value="ECO:0007669"/>
    <property type="project" value="InterPro"/>
</dbReference>
<evidence type="ECO:0000313" key="5">
    <source>
        <dbReference type="EMBL" id="KTD70061.1"/>
    </source>
</evidence>
<dbReference type="GO" id="GO:0004315">
    <property type="term" value="F:3-oxoacyl-[acyl-carrier-protein] synthase activity"/>
    <property type="evidence" value="ECO:0007669"/>
    <property type="project" value="UniProtKB-EC"/>
</dbReference>
<dbReference type="AlphaFoldDB" id="A0A0W0ZLP3"/>
<dbReference type="SUPFAM" id="SSF53901">
    <property type="entry name" value="Thiolase-like"/>
    <property type="match status" value="1"/>
</dbReference>
<name>A0A0W0ZLP3_9GAMM</name>
<accession>A0A0W0ZLP3</accession>
<dbReference type="GO" id="GO:0044550">
    <property type="term" value="P:secondary metabolite biosynthetic process"/>
    <property type="evidence" value="ECO:0007669"/>
    <property type="project" value="TreeGrafter"/>
</dbReference>
<dbReference type="PANTHER" id="PTHR34069">
    <property type="entry name" value="3-OXOACYL-[ACYL-CARRIER-PROTEIN] SYNTHASE 3"/>
    <property type="match status" value="1"/>
</dbReference>
<evidence type="ECO:0000256" key="2">
    <source>
        <dbReference type="ARBA" id="ARBA00023315"/>
    </source>
</evidence>
<evidence type="ECO:0000256" key="1">
    <source>
        <dbReference type="ARBA" id="ARBA00022679"/>
    </source>
</evidence>
<dbReference type="RefSeq" id="WP_058509673.1">
    <property type="nucleotide sequence ID" value="NZ_DAIOMV010000004.1"/>
</dbReference>
<comment type="caution">
    <text evidence="5">The sequence shown here is derived from an EMBL/GenBank/DDBJ whole genome shotgun (WGS) entry which is preliminary data.</text>
</comment>
<sequence>MINVEHIGFYLPEKIISNLARKNDFGVDENFIQNKVGITSIRIKKIDEETSDMCVKAYLNLQEKSGHKNEEIDCLIVCTQNPDNYGLPHTSAIVHSKLSLGQQCAVFDISLGCSGYVYGLSIIKSFMEANLFNKGVLITADPYSKIIDEQDKNTSLLFGDAATATLLTNSAKNVWQIKQFVFGSNGSKCHSIKVDDMTQKFIMDGYDVCNFVAKTIPPHILYTIEKNNLSIDQIEQFIVHQGSKFIIDTVRRKLNVSPDRLPFLAMQYGNTVSSSIPMILKDTSLHHKYVLISGFGVGLSWASCILERT</sequence>
<dbReference type="CDD" id="cd00830">
    <property type="entry name" value="KAS_III"/>
    <property type="match status" value="1"/>
</dbReference>
<proteinExistence type="predicted"/>
<dbReference type="EMBL" id="LNYY01000016">
    <property type="protein sequence ID" value="KTD70061.1"/>
    <property type="molecule type" value="Genomic_DNA"/>
</dbReference>
<protein>
    <submittedName>
        <fullName evidence="5">3-oxoacyl-ACP synthase</fullName>
        <ecNumber evidence="5">2.3.1.41</ecNumber>
    </submittedName>
</protein>
<dbReference type="Pfam" id="PF08545">
    <property type="entry name" value="ACP_syn_III"/>
    <property type="match status" value="1"/>
</dbReference>
<gene>
    <name evidence="5" type="primary">fabH_2</name>
    <name evidence="5" type="ORF">Lste_0665</name>
</gene>
<organism evidence="5 6">
    <name type="scientific">Legionella steelei</name>
    <dbReference type="NCBI Taxonomy" id="947033"/>
    <lineage>
        <taxon>Bacteria</taxon>
        <taxon>Pseudomonadati</taxon>
        <taxon>Pseudomonadota</taxon>
        <taxon>Gammaproteobacteria</taxon>
        <taxon>Legionellales</taxon>
        <taxon>Legionellaceae</taxon>
        <taxon>Legionella</taxon>
    </lineage>
</organism>
<keyword evidence="6" id="KW-1185">Reference proteome</keyword>
<keyword evidence="2 5" id="KW-0012">Acyltransferase</keyword>
<evidence type="ECO:0000259" key="4">
    <source>
        <dbReference type="Pfam" id="PF08545"/>
    </source>
</evidence>
<dbReference type="InterPro" id="IPR013751">
    <property type="entry name" value="ACP_syn_III_N"/>
</dbReference>
<dbReference type="Gene3D" id="3.40.47.10">
    <property type="match status" value="1"/>
</dbReference>
<dbReference type="Pfam" id="PF08541">
    <property type="entry name" value="ACP_syn_III_C"/>
    <property type="match status" value="1"/>
</dbReference>
<keyword evidence="1 5" id="KW-0808">Transferase</keyword>
<reference evidence="5 6" key="1">
    <citation type="submission" date="2015-11" db="EMBL/GenBank/DDBJ databases">
        <title>Genomic analysis of 38 Legionella species identifies large and diverse effector repertoires.</title>
        <authorList>
            <person name="Burstein D."/>
            <person name="Amaro F."/>
            <person name="Zusman T."/>
            <person name="Lifshitz Z."/>
            <person name="Cohen O."/>
            <person name="Gilbert J.A."/>
            <person name="Pupko T."/>
            <person name="Shuman H.A."/>
            <person name="Segal G."/>
        </authorList>
    </citation>
    <scope>NUCLEOTIDE SEQUENCE [LARGE SCALE GENOMIC DNA]</scope>
    <source>
        <strain evidence="5 6">IMVS3376</strain>
    </source>
</reference>
<evidence type="ECO:0000259" key="3">
    <source>
        <dbReference type="Pfam" id="PF08541"/>
    </source>
</evidence>
<evidence type="ECO:0000313" key="6">
    <source>
        <dbReference type="Proteomes" id="UP000054926"/>
    </source>
</evidence>
<feature type="domain" description="Beta-ketoacyl-[acyl-carrier-protein] synthase III C-terminal" evidence="3">
    <location>
        <begin position="224"/>
        <end position="307"/>
    </location>
</feature>
<dbReference type="InterPro" id="IPR016039">
    <property type="entry name" value="Thiolase-like"/>
</dbReference>
<dbReference type="PATRIC" id="fig|947033.5.peg.710"/>
<feature type="domain" description="Beta-ketoacyl-[acyl-carrier-protein] synthase III N-terminal" evidence="4">
    <location>
        <begin position="107"/>
        <end position="186"/>
    </location>
</feature>